<dbReference type="Gene3D" id="3.30.2010.10">
    <property type="entry name" value="Metalloproteases ('zincins'), catalytic domain"/>
    <property type="match status" value="1"/>
</dbReference>
<evidence type="ECO:0000313" key="3">
    <source>
        <dbReference type="Proteomes" id="UP000223606"/>
    </source>
</evidence>
<dbReference type="InterPro" id="IPR053136">
    <property type="entry name" value="UTP_pyrophosphatase-like"/>
</dbReference>
<dbReference type="RefSeq" id="WP_245884321.1">
    <property type="nucleotide sequence ID" value="NZ_LT960614.1"/>
</dbReference>
<organism evidence="2 3">
    <name type="scientific">Hartmannibacter diazotrophicus</name>
    <dbReference type="NCBI Taxonomy" id="1482074"/>
    <lineage>
        <taxon>Bacteria</taxon>
        <taxon>Pseudomonadati</taxon>
        <taxon>Pseudomonadota</taxon>
        <taxon>Alphaproteobacteria</taxon>
        <taxon>Hyphomicrobiales</taxon>
        <taxon>Pleomorphomonadaceae</taxon>
        <taxon>Hartmannibacter</taxon>
    </lineage>
</organism>
<dbReference type="Pfam" id="PF01863">
    <property type="entry name" value="YgjP-like"/>
    <property type="match status" value="1"/>
</dbReference>
<gene>
    <name evidence="2" type="ORF">HDIA_4737</name>
</gene>
<dbReference type="Proteomes" id="UP000223606">
    <property type="component" value="Chromosome 1"/>
</dbReference>
<dbReference type="KEGG" id="hdi:HDIA_4737"/>
<evidence type="ECO:0000259" key="1">
    <source>
        <dbReference type="Pfam" id="PF01863"/>
    </source>
</evidence>
<accession>A0A2C9DDV2</accession>
<dbReference type="EMBL" id="LT960614">
    <property type="protein sequence ID" value="SON58278.1"/>
    <property type="molecule type" value="Genomic_DNA"/>
</dbReference>
<dbReference type="AlphaFoldDB" id="A0A2C9DDV2"/>
<proteinExistence type="predicted"/>
<dbReference type="CDD" id="cd07344">
    <property type="entry name" value="M48_yhfN_like"/>
    <property type="match status" value="1"/>
</dbReference>
<dbReference type="PANTHER" id="PTHR30399">
    <property type="entry name" value="UNCHARACTERIZED PROTEIN YGJP"/>
    <property type="match status" value="1"/>
</dbReference>
<name>A0A2C9DDV2_9HYPH</name>
<keyword evidence="3" id="KW-1185">Reference proteome</keyword>
<protein>
    <recommendedName>
        <fullName evidence="1">YgjP-like metallopeptidase domain-containing protein</fullName>
    </recommendedName>
</protein>
<dbReference type="InterPro" id="IPR002725">
    <property type="entry name" value="YgjP-like_metallopeptidase"/>
</dbReference>
<feature type="domain" description="YgjP-like metallopeptidase" evidence="1">
    <location>
        <begin position="17"/>
        <end position="222"/>
    </location>
</feature>
<reference evidence="3" key="1">
    <citation type="submission" date="2017-09" db="EMBL/GenBank/DDBJ databases">
        <title>Genome sequence of Nannocystis excedens DSM 71.</title>
        <authorList>
            <person name="Blom J."/>
        </authorList>
    </citation>
    <scope>NUCLEOTIDE SEQUENCE [LARGE SCALE GENOMIC DNA]</scope>
    <source>
        <strain evidence="3">type strain: E19</strain>
    </source>
</reference>
<evidence type="ECO:0000313" key="2">
    <source>
        <dbReference type="EMBL" id="SON58278.1"/>
    </source>
</evidence>
<sequence length="232" mass="25587">MAGGSVRLSLNWNSRAKRYSLRIAHGRTEPVLTIPRGGTLERARAFASRHANWLAHHLDRAPQAVAFEPGAILPFRGEDHRLHPAGTLRGLVKIGPGDADEPLPRILVPGDPARFERRVRDFLVAAARTDIEAAVARHTAVLGRSASRVTLRDTTSRWGSCSSRGALSFSWRLILAPPFVLDYLAAHEVAHLAEMNHGPRFWAHCESLCPRTAEARVWLKSNGSRLHAYGKA</sequence>
<dbReference type="PANTHER" id="PTHR30399:SF1">
    <property type="entry name" value="UTP PYROPHOSPHATASE"/>
    <property type="match status" value="1"/>
</dbReference>